<dbReference type="EMBL" id="ML986484">
    <property type="protein sequence ID" value="KAF2281495.1"/>
    <property type="molecule type" value="Genomic_DNA"/>
</dbReference>
<feature type="compositionally biased region" description="Polar residues" evidence="1">
    <location>
        <begin position="104"/>
        <end position="116"/>
    </location>
</feature>
<dbReference type="RefSeq" id="XP_033659032.1">
    <property type="nucleotide sequence ID" value="XM_033794609.1"/>
</dbReference>
<dbReference type="Proteomes" id="UP000800097">
    <property type="component" value="Unassembled WGS sequence"/>
</dbReference>
<evidence type="ECO:0000256" key="2">
    <source>
        <dbReference type="SAM" id="SignalP"/>
    </source>
</evidence>
<feature type="signal peptide" evidence="2">
    <location>
        <begin position="1"/>
        <end position="18"/>
    </location>
</feature>
<dbReference type="OrthoDB" id="10647117at2759"/>
<gene>
    <name evidence="3" type="ORF">EI97DRAFT_31144</name>
</gene>
<protein>
    <submittedName>
        <fullName evidence="3">Uncharacterized protein</fullName>
    </submittedName>
</protein>
<keyword evidence="4" id="KW-1185">Reference proteome</keyword>
<name>A0A6A6JZ58_WESOR</name>
<evidence type="ECO:0000256" key="1">
    <source>
        <dbReference type="SAM" id="MobiDB-lite"/>
    </source>
</evidence>
<dbReference type="AlphaFoldDB" id="A0A6A6JZ58"/>
<accession>A0A6A6JZ58</accession>
<organism evidence="3 4">
    <name type="scientific">Westerdykella ornata</name>
    <dbReference type="NCBI Taxonomy" id="318751"/>
    <lineage>
        <taxon>Eukaryota</taxon>
        <taxon>Fungi</taxon>
        <taxon>Dikarya</taxon>
        <taxon>Ascomycota</taxon>
        <taxon>Pezizomycotina</taxon>
        <taxon>Dothideomycetes</taxon>
        <taxon>Pleosporomycetidae</taxon>
        <taxon>Pleosporales</taxon>
        <taxon>Sporormiaceae</taxon>
        <taxon>Westerdykella</taxon>
    </lineage>
</organism>
<sequence length="239" mass="25959">MLLGWRNLLAHLFHLARTGRPPTPALTSLENPDQYIPTLKPVLTTSAASADTPSSTSYRNDTTELDNISETLGTAGTYHHRPGHERTTSDTGLLAPQTQQFRSVWENSSAETSRANTPGPPFVPQRNAPSPPTRTYSPASAMKIQGSSFLARTRSRPLSGSLGLRSERQIGGDVKRRGTGSSDVRGTISTPVPGSFVHVDGAPVFRTQPWSATHAVMREGREADEEWLDEDSWDGGKEV</sequence>
<keyword evidence="2" id="KW-0732">Signal</keyword>
<evidence type="ECO:0000313" key="3">
    <source>
        <dbReference type="EMBL" id="KAF2281495.1"/>
    </source>
</evidence>
<feature type="chain" id="PRO_5025402127" evidence="2">
    <location>
        <begin position="19"/>
        <end position="239"/>
    </location>
</feature>
<feature type="region of interest" description="Disordered" evidence="1">
    <location>
        <begin position="104"/>
        <end position="139"/>
    </location>
</feature>
<reference evidence="3" key="1">
    <citation type="journal article" date="2020" name="Stud. Mycol.">
        <title>101 Dothideomycetes genomes: a test case for predicting lifestyles and emergence of pathogens.</title>
        <authorList>
            <person name="Haridas S."/>
            <person name="Albert R."/>
            <person name="Binder M."/>
            <person name="Bloem J."/>
            <person name="Labutti K."/>
            <person name="Salamov A."/>
            <person name="Andreopoulos B."/>
            <person name="Baker S."/>
            <person name="Barry K."/>
            <person name="Bills G."/>
            <person name="Bluhm B."/>
            <person name="Cannon C."/>
            <person name="Castanera R."/>
            <person name="Culley D."/>
            <person name="Daum C."/>
            <person name="Ezra D."/>
            <person name="Gonzalez J."/>
            <person name="Henrissat B."/>
            <person name="Kuo A."/>
            <person name="Liang C."/>
            <person name="Lipzen A."/>
            <person name="Lutzoni F."/>
            <person name="Magnuson J."/>
            <person name="Mondo S."/>
            <person name="Nolan M."/>
            <person name="Ohm R."/>
            <person name="Pangilinan J."/>
            <person name="Park H.-J."/>
            <person name="Ramirez L."/>
            <person name="Alfaro M."/>
            <person name="Sun H."/>
            <person name="Tritt A."/>
            <person name="Yoshinaga Y."/>
            <person name="Zwiers L.-H."/>
            <person name="Turgeon B."/>
            <person name="Goodwin S."/>
            <person name="Spatafora J."/>
            <person name="Crous P."/>
            <person name="Grigoriev I."/>
        </authorList>
    </citation>
    <scope>NUCLEOTIDE SEQUENCE</scope>
    <source>
        <strain evidence="3">CBS 379.55</strain>
    </source>
</reference>
<proteinExistence type="predicted"/>
<dbReference type="GeneID" id="54547784"/>
<evidence type="ECO:0000313" key="4">
    <source>
        <dbReference type="Proteomes" id="UP000800097"/>
    </source>
</evidence>